<dbReference type="PANTHER" id="PTHR19446">
    <property type="entry name" value="REVERSE TRANSCRIPTASES"/>
    <property type="match status" value="1"/>
</dbReference>
<gene>
    <name evidence="2" type="ORF">TBRA_LOCUS10874</name>
</gene>
<evidence type="ECO:0000313" key="2">
    <source>
        <dbReference type="EMBL" id="CAB0039115.1"/>
    </source>
</evidence>
<reference evidence="2 3" key="1">
    <citation type="submission" date="2020-02" db="EMBL/GenBank/DDBJ databases">
        <authorList>
            <person name="Ferguson B K."/>
        </authorList>
    </citation>
    <scope>NUCLEOTIDE SEQUENCE [LARGE SCALE GENOMIC DNA]</scope>
</reference>
<dbReference type="EMBL" id="CADCXV010000939">
    <property type="protein sequence ID" value="CAB0039115.1"/>
    <property type="molecule type" value="Genomic_DNA"/>
</dbReference>
<dbReference type="Pfam" id="PF00078">
    <property type="entry name" value="RVT_1"/>
    <property type="match status" value="1"/>
</dbReference>
<keyword evidence="3" id="KW-1185">Reference proteome</keyword>
<evidence type="ECO:0000259" key="1">
    <source>
        <dbReference type="PROSITE" id="PS50878"/>
    </source>
</evidence>
<organism evidence="2 3">
    <name type="scientific">Trichogramma brassicae</name>
    <dbReference type="NCBI Taxonomy" id="86971"/>
    <lineage>
        <taxon>Eukaryota</taxon>
        <taxon>Metazoa</taxon>
        <taxon>Ecdysozoa</taxon>
        <taxon>Arthropoda</taxon>
        <taxon>Hexapoda</taxon>
        <taxon>Insecta</taxon>
        <taxon>Pterygota</taxon>
        <taxon>Neoptera</taxon>
        <taxon>Endopterygota</taxon>
        <taxon>Hymenoptera</taxon>
        <taxon>Apocrita</taxon>
        <taxon>Proctotrupomorpha</taxon>
        <taxon>Chalcidoidea</taxon>
        <taxon>Trichogrammatidae</taxon>
        <taxon>Trichogramma</taxon>
    </lineage>
</organism>
<evidence type="ECO:0000313" key="3">
    <source>
        <dbReference type="Proteomes" id="UP000479190"/>
    </source>
</evidence>
<dbReference type="AlphaFoldDB" id="A0A6H5IQK1"/>
<sequence>MIQDHFTFCSMYGIYERQVYLKTYLLRPATPLWCLRAKSTAKLRKSTLKSENPESFLEAFTESPAGLADSQFGFHKGISTINAVQKVLSTAKAATSGKRYHKGTKKYVTLEVKNAFNLVRWNHILSTLEKVRVPPYLRRRSSATSATGCWSTPPTTARRPTVSERVTPQGSEIGFILWNAMYNKILGLRFPRTVSIIGFADDIALTIVDKKLKDIKADADDVIWLVRRALCELGLQTADQKTEVLLVTSRKLKESITLRAGDCDITSVPCIRYLGVYIGDKL</sequence>
<accession>A0A6H5IQK1</accession>
<dbReference type="OrthoDB" id="8067550at2759"/>
<dbReference type="Proteomes" id="UP000479190">
    <property type="component" value="Unassembled WGS sequence"/>
</dbReference>
<protein>
    <recommendedName>
        <fullName evidence="1">Reverse transcriptase domain-containing protein</fullName>
    </recommendedName>
</protein>
<proteinExistence type="predicted"/>
<dbReference type="InterPro" id="IPR000477">
    <property type="entry name" value="RT_dom"/>
</dbReference>
<feature type="domain" description="Reverse transcriptase" evidence="1">
    <location>
        <begin position="1"/>
        <end position="278"/>
    </location>
</feature>
<name>A0A6H5IQK1_9HYME</name>
<dbReference type="PROSITE" id="PS50878">
    <property type="entry name" value="RT_POL"/>
    <property type="match status" value="1"/>
</dbReference>